<evidence type="ECO:0000256" key="4">
    <source>
        <dbReference type="ARBA" id="ARBA00026139"/>
    </source>
</evidence>
<evidence type="ECO:0000256" key="2">
    <source>
        <dbReference type="ARBA" id="ARBA00012417"/>
    </source>
</evidence>
<evidence type="ECO:0000256" key="3">
    <source>
        <dbReference type="ARBA" id="ARBA00022932"/>
    </source>
</evidence>
<comment type="caution">
    <text evidence="9">The sequence shown here is derived from an EMBL/GenBank/DDBJ whole genome shotgun (WGS) entry which is preliminary data.</text>
</comment>
<accession>A0A820QHB7</accession>
<dbReference type="PANTHER" id="PTHR31399">
    <property type="entry name" value="DNA-DIRECTED PRIMASE / POLYMERASE PROTEIN"/>
    <property type="match status" value="1"/>
</dbReference>
<proteinExistence type="inferred from homology"/>
<sequence length="565" mass="65470">MTSVQNLIKRLFPHKIITHRLSDLHNQLLQQNIDKNDIFLSIEKENKSRQFCCLSIEELLRLFECCPTTERTLYESISINKPVRTYIDFEYLIDKNLNIQNHYIGPMCCLKVLYYFLNAPDDTINTVESYIENILKQFLVLEASTTEKISYHFINANPSILFESISSLGIFIKAIIRFLLLAIVQHKCAMFNMDIPIEQFNNASNLTIQLVPFIHTLRNHCRQCNTSIPYVSIADIAYLLVQNRGNEWTLAIDTNVYSNNQQFRLFNCVKYGKNNPLVPSTTFPFHYQLEYSSHNLLKKSLITYMEDDHIPKVYLNGDKFDINLSSISNRIATFSYNLININLINQHIKPLTFSKPSTNASKSHTPQNLIHLNKINHLNSSVKDIQLFLNFVENIVTSEPSYQGYVHTCVRGIYNKDLLFFNIAEHEKRGCLVPLHNVNDQIKSIFGISMSSGERLKKETRKQKREIIEKQNELIHLQKKLNQEQQEKEDAVIQATVRIQNPYPRSSSSSSSSVTTPFNFTLTIFVLIDESLRKCDHSSHPPVTLKTKKVLVQTKEGFVHLKMVW</sequence>
<dbReference type="PANTHER" id="PTHR31399:SF0">
    <property type="entry name" value="DNA-DIRECTED PRIMASE_POLYMERASE PROTEIN"/>
    <property type="match status" value="1"/>
</dbReference>
<feature type="coiled-coil region" evidence="8">
    <location>
        <begin position="453"/>
        <end position="494"/>
    </location>
</feature>
<protein>
    <recommendedName>
        <fullName evidence="4">DNA-directed primase/polymerase protein</fullName>
        <ecNumber evidence="6">2.7.7.102</ecNumber>
        <ecNumber evidence="2">2.7.7.7</ecNumber>
    </recommendedName>
</protein>
<dbReference type="InterPro" id="IPR044917">
    <property type="entry name" value="PRIMPOL"/>
</dbReference>
<dbReference type="Proteomes" id="UP000663848">
    <property type="component" value="Unassembled WGS sequence"/>
</dbReference>
<evidence type="ECO:0000256" key="5">
    <source>
        <dbReference type="ARBA" id="ARBA00044677"/>
    </source>
</evidence>
<dbReference type="GO" id="GO:0006264">
    <property type="term" value="P:mitochondrial DNA replication"/>
    <property type="evidence" value="ECO:0007669"/>
    <property type="project" value="TreeGrafter"/>
</dbReference>
<comment type="catalytic activity">
    <reaction evidence="5">
        <text>ssDNA + n NTP = ssDNA/pppN(pN)n-1 hybrid + (n-1) diphosphate.</text>
        <dbReference type="EC" id="2.7.7.102"/>
    </reaction>
</comment>
<keyword evidence="3" id="KW-0808">Transferase</keyword>
<dbReference type="GO" id="GO:0003887">
    <property type="term" value="F:DNA-directed DNA polymerase activity"/>
    <property type="evidence" value="ECO:0007669"/>
    <property type="project" value="UniProtKB-KW"/>
</dbReference>
<dbReference type="GO" id="GO:0031297">
    <property type="term" value="P:replication fork processing"/>
    <property type="evidence" value="ECO:0007669"/>
    <property type="project" value="TreeGrafter"/>
</dbReference>
<evidence type="ECO:0000313" key="10">
    <source>
        <dbReference type="EMBL" id="CAF4781032.1"/>
    </source>
</evidence>
<dbReference type="Proteomes" id="UP000663851">
    <property type="component" value="Unassembled WGS sequence"/>
</dbReference>
<keyword evidence="3" id="KW-0239">DNA-directed DNA polymerase</keyword>
<comment type="similarity">
    <text evidence="1">Belongs to the eukaryotic-type primase small subunit family.</text>
</comment>
<keyword evidence="8" id="KW-0175">Coiled coil</keyword>
<dbReference type="GO" id="GO:0009411">
    <property type="term" value="P:response to UV"/>
    <property type="evidence" value="ECO:0007669"/>
    <property type="project" value="TreeGrafter"/>
</dbReference>
<dbReference type="EMBL" id="CAJOBO010001919">
    <property type="protein sequence ID" value="CAF4418922.1"/>
    <property type="molecule type" value="Genomic_DNA"/>
</dbReference>
<dbReference type="AlphaFoldDB" id="A0A820QHB7"/>
<gene>
    <name evidence="9" type="ORF">HFQ381_LOCUS21423</name>
    <name evidence="10" type="ORF">QYT958_LOCUS22719</name>
</gene>
<dbReference type="EC" id="2.7.7.7" evidence="2"/>
<dbReference type="GO" id="GO:0005634">
    <property type="term" value="C:nucleus"/>
    <property type="evidence" value="ECO:0007669"/>
    <property type="project" value="TreeGrafter"/>
</dbReference>
<dbReference type="GO" id="GO:0003682">
    <property type="term" value="F:chromatin binding"/>
    <property type="evidence" value="ECO:0007669"/>
    <property type="project" value="TreeGrafter"/>
</dbReference>
<name>A0A820QHB7_9BILA</name>
<keyword evidence="3" id="KW-0548">Nucleotidyltransferase</keyword>
<evidence type="ECO:0000256" key="7">
    <source>
        <dbReference type="ARBA" id="ARBA00047303"/>
    </source>
</evidence>
<evidence type="ECO:0000256" key="8">
    <source>
        <dbReference type="SAM" id="Coils"/>
    </source>
</evidence>
<dbReference type="GO" id="GO:0042276">
    <property type="term" value="P:error-prone translesion synthesis"/>
    <property type="evidence" value="ECO:0007669"/>
    <property type="project" value="InterPro"/>
</dbReference>
<dbReference type="EC" id="2.7.7.102" evidence="6"/>
<dbReference type="GO" id="GO:0005759">
    <property type="term" value="C:mitochondrial matrix"/>
    <property type="evidence" value="ECO:0007669"/>
    <property type="project" value="TreeGrafter"/>
</dbReference>
<evidence type="ECO:0000256" key="6">
    <source>
        <dbReference type="ARBA" id="ARBA00044768"/>
    </source>
</evidence>
<evidence type="ECO:0000313" key="11">
    <source>
        <dbReference type="Proteomes" id="UP000663851"/>
    </source>
</evidence>
<evidence type="ECO:0000256" key="1">
    <source>
        <dbReference type="ARBA" id="ARBA00009762"/>
    </source>
</evidence>
<evidence type="ECO:0000313" key="9">
    <source>
        <dbReference type="EMBL" id="CAF4418922.1"/>
    </source>
</evidence>
<reference evidence="9" key="1">
    <citation type="submission" date="2021-02" db="EMBL/GenBank/DDBJ databases">
        <authorList>
            <person name="Nowell W R."/>
        </authorList>
    </citation>
    <scope>NUCLEOTIDE SEQUENCE</scope>
</reference>
<organism evidence="9 11">
    <name type="scientific">Rotaria socialis</name>
    <dbReference type="NCBI Taxonomy" id="392032"/>
    <lineage>
        <taxon>Eukaryota</taxon>
        <taxon>Metazoa</taxon>
        <taxon>Spiralia</taxon>
        <taxon>Gnathifera</taxon>
        <taxon>Rotifera</taxon>
        <taxon>Eurotatoria</taxon>
        <taxon>Bdelloidea</taxon>
        <taxon>Philodinida</taxon>
        <taxon>Philodinidae</taxon>
        <taxon>Rotaria</taxon>
    </lineage>
</organism>
<dbReference type="EMBL" id="CAJOBR010004423">
    <property type="protein sequence ID" value="CAF4781032.1"/>
    <property type="molecule type" value="Genomic_DNA"/>
</dbReference>
<comment type="catalytic activity">
    <reaction evidence="7">
        <text>DNA(n) + a 2'-deoxyribonucleoside 5'-triphosphate = DNA(n+1) + diphosphate</text>
        <dbReference type="Rhea" id="RHEA:22508"/>
        <dbReference type="Rhea" id="RHEA-COMP:17339"/>
        <dbReference type="Rhea" id="RHEA-COMP:17340"/>
        <dbReference type="ChEBI" id="CHEBI:33019"/>
        <dbReference type="ChEBI" id="CHEBI:61560"/>
        <dbReference type="ChEBI" id="CHEBI:173112"/>
        <dbReference type="EC" id="2.7.7.7"/>
    </reaction>
    <physiologicalReaction direction="left-to-right" evidence="7">
        <dbReference type="Rhea" id="RHEA:22509"/>
    </physiologicalReaction>
</comment>